<accession>A0A453EJV7</accession>
<reference evidence="3" key="1">
    <citation type="journal article" date="2014" name="Science">
        <title>Ancient hybridizations among the ancestral genomes of bread wheat.</title>
        <authorList>
            <consortium name="International Wheat Genome Sequencing Consortium,"/>
            <person name="Marcussen T."/>
            <person name="Sandve S.R."/>
            <person name="Heier L."/>
            <person name="Spannagl M."/>
            <person name="Pfeifer M."/>
            <person name="Jakobsen K.S."/>
            <person name="Wulff B.B."/>
            <person name="Steuernagel B."/>
            <person name="Mayer K.F."/>
            <person name="Olsen O.A."/>
        </authorList>
    </citation>
    <scope>NUCLEOTIDE SEQUENCE [LARGE SCALE GENOMIC DNA]</scope>
    <source>
        <strain evidence="3">cv. AL8/78</strain>
    </source>
</reference>
<evidence type="ECO:0000313" key="2">
    <source>
        <dbReference type="EnsemblPlants" id="AET3Gv20366900.2"/>
    </source>
</evidence>
<reference evidence="2" key="4">
    <citation type="submission" date="2019-03" db="UniProtKB">
        <authorList>
            <consortium name="EnsemblPlants"/>
        </authorList>
    </citation>
    <scope>IDENTIFICATION</scope>
</reference>
<organism evidence="2 3">
    <name type="scientific">Aegilops tauschii subsp. strangulata</name>
    <name type="common">Goatgrass</name>
    <dbReference type="NCBI Taxonomy" id="200361"/>
    <lineage>
        <taxon>Eukaryota</taxon>
        <taxon>Viridiplantae</taxon>
        <taxon>Streptophyta</taxon>
        <taxon>Embryophyta</taxon>
        <taxon>Tracheophyta</taxon>
        <taxon>Spermatophyta</taxon>
        <taxon>Magnoliopsida</taxon>
        <taxon>Liliopsida</taxon>
        <taxon>Poales</taxon>
        <taxon>Poaceae</taxon>
        <taxon>BOP clade</taxon>
        <taxon>Pooideae</taxon>
        <taxon>Triticodae</taxon>
        <taxon>Triticeae</taxon>
        <taxon>Triticinae</taxon>
        <taxon>Aegilops</taxon>
    </lineage>
</organism>
<evidence type="ECO:0000313" key="3">
    <source>
        <dbReference type="Proteomes" id="UP000015105"/>
    </source>
</evidence>
<keyword evidence="1" id="KW-1133">Transmembrane helix</keyword>
<keyword evidence="1" id="KW-0472">Membrane</keyword>
<proteinExistence type="predicted"/>
<dbReference type="AlphaFoldDB" id="A0A453EJV7"/>
<keyword evidence="3" id="KW-1185">Reference proteome</keyword>
<protein>
    <submittedName>
        <fullName evidence="2">Uncharacterized protein</fullName>
    </submittedName>
</protein>
<dbReference type="Gramene" id="AET3Gv20366900.2">
    <property type="protein sequence ID" value="AET3Gv20366900.2"/>
    <property type="gene ID" value="AET3Gv20366900"/>
</dbReference>
<dbReference type="Proteomes" id="UP000015105">
    <property type="component" value="Chromosome 3D"/>
</dbReference>
<reference evidence="2" key="3">
    <citation type="journal article" date="2017" name="Nature">
        <title>Genome sequence of the progenitor of the wheat D genome Aegilops tauschii.</title>
        <authorList>
            <person name="Luo M.C."/>
            <person name="Gu Y.Q."/>
            <person name="Puiu D."/>
            <person name="Wang H."/>
            <person name="Twardziok S.O."/>
            <person name="Deal K.R."/>
            <person name="Huo N."/>
            <person name="Zhu T."/>
            <person name="Wang L."/>
            <person name="Wang Y."/>
            <person name="McGuire P.E."/>
            <person name="Liu S."/>
            <person name="Long H."/>
            <person name="Ramasamy R.K."/>
            <person name="Rodriguez J.C."/>
            <person name="Van S.L."/>
            <person name="Yuan L."/>
            <person name="Wang Z."/>
            <person name="Xia Z."/>
            <person name="Xiao L."/>
            <person name="Anderson O.D."/>
            <person name="Ouyang S."/>
            <person name="Liang Y."/>
            <person name="Zimin A.V."/>
            <person name="Pertea G."/>
            <person name="Qi P."/>
            <person name="Bennetzen J.L."/>
            <person name="Dai X."/>
            <person name="Dawson M.W."/>
            <person name="Muller H.G."/>
            <person name="Kugler K."/>
            <person name="Rivarola-Duarte L."/>
            <person name="Spannagl M."/>
            <person name="Mayer K.F.X."/>
            <person name="Lu F.H."/>
            <person name="Bevan M.W."/>
            <person name="Leroy P."/>
            <person name="Li P."/>
            <person name="You F.M."/>
            <person name="Sun Q."/>
            <person name="Liu Z."/>
            <person name="Lyons E."/>
            <person name="Wicker T."/>
            <person name="Salzberg S.L."/>
            <person name="Devos K.M."/>
            <person name="Dvorak J."/>
        </authorList>
    </citation>
    <scope>NUCLEOTIDE SEQUENCE [LARGE SCALE GENOMIC DNA]</scope>
    <source>
        <strain evidence="2">cv. AL8/78</strain>
    </source>
</reference>
<reference evidence="3" key="2">
    <citation type="journal article" date="2017" name="Nat. Plants">
        <title>The Aegilops tauschii genome reveals multiple impacts of transposons.</title>
        <authorList>
            <person name="Zhao G."/>
            <person name="Zou C."/>
            <person name="Li K."/>
            <person name="Wang K."/>
            <person name="Li T."/>
            <person name="Gao L."/>
            <person name="Zhang X."/>
            <person name="Wang H."/>
            <person name="Yang Z."/>
            <person name="Liu X."/>
            <person name="Jiang W."/>
            <person name="Mao L."/>
            <person name="Kong X."/>
            <person name="Jiao Y."/>
            <person name="Jia J."/>
        </authorList>
    </citation>
    <scope>NUCLEOTIDE SEQUENCE [LARGE SCALE GENOMIC DNA]</scope>
    <source>
        <strain evidence="3">cv. AL8/78</strain>
    </source>
</reference>
<keyword evidence="1" id="KW-0812">Transmembrane</keyword>
<evidence type="ECO:0000256" key="1">
    <source>
        <dbReference type="SAM" id="Phobius"/>
    </source>
</evidence>
<dbReference type="EnsemblPlants" id="AET3Gv20366900.2">
    <property type="protein sequence ID" value="AET3Gv20366900.2"/>
    <property type="gene ID" value="AET3Gv20366900"/>
</dbReference>
<name>A0A453EJV7_AEGTS</name>
<reference evidence="2" key="5">
    <citation type="journal article" date="2021" name="G3 (Bethesda)">
        <title>Aegilops tauschii genome assembly Aet v5.0 features greater sequence contiguity and improved annotation.</title>
        <authorList>
            <person name="Wang L."/>
            <person name="Zhu T."/>
            <person name="Rodriguez J.C."/>
            <person name="Deal K.R."/>
            <person name="Dubcovsky J."/>
            <person name="McGuire P.E."/>
            <person name="Lux T."/>
            <person name="Spannagl M."/>
            <person name="Mayer K.F.X."/>
            <person name="Baldrich P."/>
            <person name="Meyers B.C."/>
            <person name="Huo N."/>
            <person name="Gu Y.Q."/>
            <person name="Zhou H."/>
            <person name="Devos K.M."/>
            <person name="Bennetzen J.L."/>
            <person name="Unver T."/>
            <person name="Budak H."/>
            <person name="Gulick P.J."/>
            <person name="Galiba G."/>
            <person name="Kalapos B."/>
            <person name="Nelson D.R."/>
            <person name="Li P."/>
            <person name="You F.M."/>
            <person name="Luo M.C."/>
            <person name="Dvorak J."/>
        </authorList>
    </citation>
    <scope>NUCLEOTIDE SEQUENCE [LARGE SCALE GENOMIC DNA]</scope>
    <source>
        <strain evidence="2">cv. AL8/78</strain>
    </source>
</reference>
<sequence length="149" mass="17286">MHGELSLTSEDGKVAYGWSNLLFKFSELFTLFLCRFYIQILLIILHPFFSSAVSILLKAPFVLYEPNLKIYTVIYCQYFPFSIPHGYSLLLARCMCFSYRNCMPSTIMSLLLACETCIRLYLWIKITLQTPTLKIQTGWHESLRNAASE</sequence>
<feature type="transmembrane region" description="Helical" evidence="1">
    <location>
        <begin position="36"/>
        <end position="56"/>
    </location>
</feature>
<feature type="transmembrane region" description="Helical" evidence="1">
    <location>
        <begin position="68"/>
        <end position="87"/>
    </location>
</feature>